<name>A0A376BZR1_9FLAO</name>
<reference evidence="1 2" key="1">
    <citation type="submission" date="2018-06" db="EMBL/GenBank/DDBJ databases">
        <authorList>
            <consortium name="Pathogen Informatics"/>
            <person name="Doyle S."/>
        </authorList>
    </citation>
    <scope>NUCLEOTIDE SEQUENCE [LARGE SCALE GENOMIC DNA]</scope>
    <source>
        <strain evidence="1 2">NCTC11661</strain>
    </source>
</reference>
<organism evidence="1 2">
    <name type="scientific">Bergeyella zoohelcum</name>
    <dbReference type="NCBI Taxonomy" id="1015"/>
    <lineage>
        <taxon>Bacteria</taxon>
        <taxon>Pseudomonadati</taxon>
        <taxon>Bacteroidota</taxon>
        <taxon>Flavobacteriia</taxon>
        <taxon>Flavobacteriales</taxon>
        <taxon>Weeksellaceae</taxon>
        <taxon>Bergeyella</taxon>
    </lineage>
</organism>
<evidence type="ECO:0000313" key="1">
    <source>
        <dbReference type="EMBL" id="SSZ47132.1"/>
    </source>
</evidence>
<gene>
    <name evidence="1" type="ORF">NCTC11661_00798</name>
</gene>
<dbReference type="AlphaFoldDB" id="A0A376BZR1"/>
<proteinExistence type="predicted"/>
<evidence type="ECO:0000313" key="2">
    <source>
        <dbReference type="Proteomes" id="UP000255515"/>
    </source>
</evidence>
<protein>
    <submittedName>
        <fullName evidence="1">Uncharacterized protein</fullName>
    </submittedName>
</protein>
<sequence>MKVRGILYKTLIESISLEQIQELIAGIEIASKSPYSNSFYSPGEITWGSKPDGSYRISDHWNFYSHGDIHCQTTNEPMEKSWSVGIYSAETGKYTILKSFPKDYTRLDALRASRRQSREIKNTYRQDRIYEIYQSILRKRAKEARERKIKNKRLWVECEVNEWSYSRGRAKFLGTSKLVGKLVWESKTGNSFILEFENGNTREIRKCNYYKELPRKPRKKTIKL</sequence>
<accession>A0A376BZR1</accession>
<dbReference type="EMBL" id="UFTJ01000001">
    <property type="protein sequence ID" value="SSZ47132.1"/>
    <property type="molecule type" value="Genomic_DNA"/>
</dbReference>
<dbReference type="Proteomes" id="UP000255515">
    <property type="component" value="Unassembled WGS sequence"/>
</dbReference>
<dbReference type="RefSeq" id="WP_002686459.1">
    <property type="nucleotide sequence ID" value="NZ_UFTJ01000001.1"/>
</dbReference>